<dbReference type="AlphaFoldDB" id="A0A5K8AK26"/>
<dbReference type="PANTHER" id="PTHR43588:SF1">
    <property type="entry name" value="COBALT-PRECORRIN-8 METHYLMUTASE"/>
    <property type="match status" value="1"/>
</dbReference>
<dbReference type="InterPro" id="IPR036588">
    <property type="entry name" value="CobH/CbiC_sf"/>
</dbReference>
<dbReference type="RefSeq" id="WP_155312820.1">
    <property type="nucleotide sequence ID" value="NZ_AP021879.1"/>
</dbReference>
<organism evidence="6 7">
    <name type="scientific">Desulfosarcina ovata subsp. ovata</name>
    <dbReference type="NCBI Taxonomy" id="2752305"/>
    <lineage>
        <taxon>Bacteria</taxon>
        <taxon>Pseudomonadati</taxon>
        <taxon>Thermodesulfobacteriota</taxon>
        <taxon>Desulfobacteria</taxon>
        <taxon>Desulfobacterales</taxon>
        <taxon>Desulfosarcinaceae</taxon>
        <taxon>Desulfosarcina</taxon>
    </lineage>
</organism>
<comment type="similarity">
    <text evidence="2">Belongs to the CobH/CbiC family.</text>
</comment>
<keyword evidence="3" id="KW-0169">Cobalamin biosynthesis</keyword>
<accession>A0A5K8AK26</accession>
<protein>
    <submittedName>
        <fullName evidence="6">Precorrin-8X methylmutase</fullName>
    </submittedName>
</protein>
<comment type="pathway">
    <text evidence="1">Cofactor biosynthesis; adenosylcobalamin biosynthesis.</text>
</comment>
<feature type="domain" description="Cobalamin biosynthesis precorrin-8X methylmutase CobH/CbiC" evidence="5">
    <location>
        <begin position="5"/>
        <end position="199"/>
    </location>
</feature>
<dbReference type="Gene3D" id="3.40.50.10230">
    <property type="entry name" value="Cobalamin biosynthesis CobH/CbiC, precorrin-8X methylmutase"/>
    <property type="match status" value="1"/>
</dbReference>
<dbReference type="GO" id="GO:0009236">
    <property type="term" value="P:cobalamin biosynthetic process"/>
    <property type="evidence" value="ECO:0007669"/>
    <property type="project" value="UniProtKB-UniPathway"/>
</dbReference>
<dbReference type="SUPFAM" id="SSF63965">
    <property type="entry name" value="Precorrin-8X methylmutase CbiC/CobH"/>
    <property type="match status" value="1"/>
</dbReference>
<dbReference type="Proteomes" id="UP000422108">
    <property type="component" value="Chromosome"/>
</dbReference>
<sequence length="206" mass="22248">MKPQEIENESFRIIDSEAGAHGFPADQWPVVRRMIHTSADFEWQLMTQLHPDAIRIGVAAIRRGCPIVTDTNMARVGIRQRDLDRFGGVVRCYMTDARVAETALQKGITRARAAVDVAASELDGGIYVIGNAPTALLRLIELMDQGQARPELVVGLPVGFVNAAESKALLMERDVPHITNVGRKGGSNVAAAVINALIIMAGQDGP</sequence>
<dbReference type="EMBL" id="AP021879">
    <property type="protein sequence ID" value="BBO92014.1"/>
    <property type="molecule type" value="Genomic_DNA"/>
</dbReference>
<evidence type="ECO:0000256" key="4">
    <source>
        <dbReference type="ARBA" id="ARBA00023235"/>
    </source>
</evidence>
<evidence type="ECO:0000313" key="7">
    <source>
        <dbReference type="Proteomes" id="UP000422108"/>
    </source>
</evidence>
<reference evidence="6 7" key="1">
    <citation type="submission" date="2019-11" db="EMBL/GenBank/DDBJ databases">
        <title>Comparative genomics of hydrocarbon-degrading Desulfosarcina strains.</title>
        <authorList>
            <person name="Watanabe M."/>
            <person name="Kojima H."/>
            <person name="Fukui M."/>
        </authorList>
    </citation>
    <scope>NUCLEOTIDE SEQUENCE [LARGE SCALE GENOMIC DNA]</scope>
    <source>
        <strain evidence="7">oXyS1</strain>
    </source>
</reference>
<gene>
    <name evidence="6" type="primary">cbiC</name>
    <name evidence="6" type="ORF">DSCOOX_51940</name>
</gene>
<evidence type="ECO:0000256" key="2">
    <source>
        <dbReference type="ARBA" id="ARBA00009774"/>
    </source>
</evidence>
<evidence type="ECO:0000256" key="3">
    <source>
        <dbReference type="ARBA" id="ARBA00022573"/>
    </source>
</evidence>
<keyword evidence="7" id="KW-1185">Reference proteome</keyword>
<evidence type="ECO:0000256" key="1">
    <source>
        <dbReference type="ARBA" id="ARBA00004953"/>
    </source>
</evidence>
<dbReference type="Pfam" id="PF02570">
    <property type="entry name" value="CbiC"/>
    <property type="match status" value="1"/>
</dbReference>
<proteinExistence type="inferred from homology"/>
<name>A0A5K8AK26_9BACT</name>
<dbReference type="PANTHER" id="PTHR43588">
    <property type="entry name" value="COBALT-PRECORRIN-8 METHYLMUTASE"/>
    <property type="match status" value="1"/>
</dbReference>
<dbReference type="InterPro" id="IPR003722">
    <property type="entry name" value="Cbl_synth_CobH/CbiC"/>
</dbReference>
<dbReference type="GO" id="GO:0016993">
    <property type="term" value="F:precorrin-8X methylmutase activity"/>
    <property type="evidence" value="ECO:0007669"/>
    <property type="project" value="InterPro"/>
</dbReference>
<evidence type="ECO:0000259" key="5">
    <source>
        <dbReference type="Pfam" id="PF02570"/>
    </source>
</evidence>
<keyword evidence="4" id="KW-0413">Isomerase</keyword>
<dbReference type="UniPathway" id="UPA00148"/>
<evidence type="ECO:0000313" key="6">
    <source>
        <dbReference type="EMBL" id="BBO92014.1"/>
    </source>
</evidence>